<dbReference type="EMBL" id="JANBVB010000156">
    <property type="protein sequence ID" value="KAJ2896949.1"/>
    <property type="molecule type" value="Genomic_DNA"/>
</dbReference>
<reference evidence="1" key="1">
    <citation type="submission" date="2022-07" db="EMBL/GenBank/DDBJ databases">
        <title>Phylogenomic reconstructions and comparative analyses of Kickxellomycotina fungi.</title>
        <authorList>
            <person name="Reynolds N.K."/>
            <person name="Stajich J.E."/>
            <person name="Barry K."/>
            <person name="Grigoriev I.V."/>
            <person name="Crous P."/>
            <person name="Smith M.E."/>
        </authorList>
    </citation>
    <scope>NUCLEOTIDE SEQUENCE</scope>
    <source>
        <strain evidence="1">CBS 190363</strain>
    </source>
</reference>
<evidence type="ECO:0000313" key="1">
    <source>
        <dbReference type="EMBL" id="KAJ2896949.1"/>
    </source>
</evidence>
<comment type="caution">
    <text evidence="1">The sequence shown here is derived from an EMBL/GenBank/DDBJ whole genome shotgun (WGS) entry which is preliminary data.</text>
</comment>
<evidence type="ECO:0000313" key="2">
    <source>
        <dbReference type="Proteomes" id="UP001139981"/>
    </source>
</evidence>
<name>A0ACC1M5T8_9FUNG</name>
<dbReference type="Proteomes" id="UP001139981">
    <property type="component" value="Unassembled WGS sequence"/>
</dbReference>
<protein>
    <submittedName>
        <fullName evidence="1">Uncharacterized protein</fullName>
    </submittedName>
</protein>
<gene>
    <name evidence="1" type="ORF">IWW38_001871</name>
</gene>
<sequence length="218" mass="24518">MAILEAGSNDAAAALVDIEGGRLSVNEFAVRLADTVVGQVELLRRKGFVRIYVVNMPPLHYTPIVKLKRREEMARSLVHAYNKLLETKARDFGVIDLTRFVESAIRPAVTKALKITDTQSFCMTGDSWLRLFDDQLSVVKIFKYLVTGYSGAAACDDPGSMFFFDPIHPSHQVHRLFGYGVFHQLMMARNTASPFVFSEEILIAIINQHRLHERTSTS</sequence>
<accession>A0ACC1M5T8</accession>
<proteinExistence type="predicted"/>
<organism evidence="1 2">
    <name type="scientific">Coemansia aciculifera</name>
    <dbReference type="NCBI Taxonomy" id="417176"/>
    <lineage>
        <taxon>Eukaryota</taxon>
        <taxon>Fungi</taxon>
        <taxon>Fungi incertae sedis</taxon>
        <taxon>Zoopagomycota</taxon>
        <taxon>Kickxellomycotina</taxon>
        <taxon>Kickxellomycetes</taxon>
        <taxon>Kickxellales</taxon>
        <taxon>Kickxellaceae</taxon>
        <taxon>Coemansia</taxon>
    </lineage>
</organism>
<keyword evidence="2" id="KW-1185">Reference proteome</keyword>